<comment type="similarity">
    <text evidence="2">Belongs to the MCU (TC 1.A.77) family.</text>
</comment>
<evidence type="ECO:0000256" key="2">
    <source>
        <dbReference type="ARBA" id="ARBA00005653"/>
    </source>
</evidence>
<organism evidence="21 22">
    <name type="scientific">Coprinopsis marcescibilis</name>
    <name type="common">Agaric fungus</name>
    <name type="synonym">Psathyrella marcescibilis</name>
    <dbReference type="NCBI Taxonomy" id="230819"/>
    <lineage>
        <taxon>Eukaryota</taxon>
        <taxon>Fungi</taxon>
        <taxon>Dikarya</taxon>
        <taxon>Basidiomycota</taxon>
        <taxon>Agaricomycotina</taxon>
        <taxon>Agaricomycetes</taxon>
        <taxon>Agaricomycetidae</taxon>
        <taxon>Agaricales</taxon>
        <taxon>Agaricineae</taxon>
        <taxon>Psathyrellaceae</taxon>
        <taxon>Coprinopsis</taxon>
    </lineage>
</organism>
<dbReference type="PANTHER" id="PTHR13462">
    <property type="entry name" value="CALCIUM UNIPORTER PROTEIN, MITOCHONDRIAL"/>
    <property type="match status" value="1"/>
</dbReference>
<comment type="function">
    <text evidence="17">Highly selective calcium channel localized to the inner mitochondrial membrane, which mediates calcium uptake into the mitochondrial matrix. Mitochondrial calcium homeostasis plays key roles in cellular physiology and regulates ATP production, cytoplasmic calcium signals and activation of cell death pathways. Sufficient to operate as a pore-forming channel without the need of calcium-sensor or auxiliary subunit.</text>
</comment>
<sequence>MLQSLAHRNLRHRVLPSTLLGQVNQVSFRYFAARRGHRAPTHNFSGLHGRAEAVDDANVVAGHSRFLAEAPATSKWEHAGLGKLGNGENVDDLSKDEYDGVTQGKGKILPTSSHLFKLILPLGDLSHPANGQVKPSTPGIRPSRSNVPPTVILLHPSQPLSHVGRLITLSLAPATPIVSFRSASAKGLAFQWSDSTDVGDFIRDAARSAHFSICITYSANERLRESFLRQEHARPLPVNRDSSTREANFDDDVVETVIQVDVPTFADRTQYIRRRLSKIERELHSLESIKRECDVEAHRGARRMAVTGFGMLVVYWASVARLTFWDYGWDVMEPVTYLSGLSTVVLGYLWFLYQGREVSYSSVLSQSISRRREILYHSKGLDLSRWEELVSERSALRKEIGRIAEDYGDRLPREDAQKDEQHDQRESSTKDPATVDRERIAGARKV</sequence>
<evidence type="ECO:0000256" key="12">
    <source>
        <dbReference type="ARBA" id="ARBA00023136"/>
    </source>
</evidence>
<evidence type="ECO:0000256" key="18">
    <source>
        <dbReference type="SAM" id="MobiDB-lite"/>
    </source>
</evidence>
<accession>A0A5C3KYX6</accession>
<evidence type="ECO:0000256" key="1">
    <source>
        <dbReference type="ARBA" id="ARBA00004448"/>
    </source>
</evidence>
<feature type="transmembrane region" description="Helical" evidence="19">
    <location>
        <begin position="304"/>
        <end position="324"/>
    </location>
</feature>
<evidence type="ECO:0000256" key="3">
    <source>
        <dbReference type="ARBA" id="ARBA00022448"/>
    </source>
</evidence>
<dbReference type="InterPro" id="IPR039055">
    <property type="entry name" value="MCU_fam"/>
</dbReference>
<reference evidence="21 22" key="1">
    <citation type="journal article" date="2019" name="Nat. Ecol. Evol.">
        <title>Megaphylogeny resolves global patterns of mushroom evolution.</title>
        <authorList>
            <person name="Varga T."/>
            <person name="Krizsan K."/>
            <person name="Foldi C."/>
            <person name="Dima B."/>
            <person name="Sanchez-Garcia M."/>
            <person name="Sanchez-Ramirez S."/>
            <person name="Szollosi G.J."/>
            <person name="Szarkandi J.G."/>
            <person name="Papp V."/>
            <person name="Albert L."/>
            <person name="Andreopoulos W."/>
            <person name="Angelini C."/>
            <person name="Antonin V."/>
            <person name="Barry K.W."/>
            <person name="Bougher N.L."/>
            <person name="Buchanan P."/>
            <person name="Buyck B."/>
            <person name="Bense V."/>
            <person name="Catcheside P."/>
            <person name="Chovatia M."/>
            <person name="Cooper J."/>
            <person name="Damon W."/>
            <person name="Desjardin D."/>
            <person name="Finy P."/>
            <person name="Geml J."/>
            <person name="Haridas S."/>
            <person name="Hughes K."/>
            <person name="Justo A."/>
            <person name="Karasinski D."/>
            <person name="Kautmanova I."/>
            <person name="Kiss B."/>
            <person name="Kocsube S."/>
            <person name="Kotiranta H."/>
            <person name="LaButti K.M."/>
            <person name="Lechner B.E."/>
            <person name="Liimatainen K."/>
            <person name="Lipzen A."/>
            <person name="Lukacs Z."/>
            <person name="Mihaltcheva S."/>
            <person name="Morgado L.N."/>
            <person name="Niskanen T."/>
            <person name="Noordeloos M.E."/>
            <person name="Ohm R.A."/>
            <person name="Ortiz-Santana B."/>
            <person name="Ovrebo C."/>
            <person name="Racz N."/>
            <person name="Riley R."/>
            <person name="Savchenko A."/>
            <person name="Shiryaev A."/>
            <person name="Soop K."/>
            <person name="Spirin V."/>
            <person name="Szebenyi C."/>
            <person name="Tomsovsky M."/>
            <person name="Tulloss R.E."/>
            <person name="Uehling J."/>
            <person name="Grigoriev I.V."/>
            <person name="Vagvolgyi C."/>
            <person name="Papp T."/>
            <person name="Martin F.M."/>
            <person name="Miettinen O."/>
            <person name="Hibbett D.S."/>
            <person name="Nagy L.G."/>
        </authorList>
    </citation>
    <scope>NUCLEOTIDE SEQUENCE [LARGE SCALE GENOMIC DNA]</scope>
    <source>
        <strain evidence="21 22">CBS 121175</strain>
    </source>
</reference>
<feature type="region of interest" description="Disordered" evidence="18">
    <location>
        <begin position="407"/>
        <end position="446"/>
    </location>
</feature>
<keyword evidence="9 19" id="KW-1133">Transmembrane helix</keyword>
<dbReference type="AlphaFoldDB" id="A0A5C3KYX6"/>
<keyword evidence="3" id="KW-0813">Transport</keyword>
<evidence type="ECO:0000256" key="4">
    <source>
        <dbReference type="ARBA" id="ARBA00022568"/>
    </source>
</evidence>
<dbReference type="GO" id="GO:1990246">
    <property type="term" value="C:uniplex complex"/>
    <property type="evidence" value="ECO:0007669"/>
    <property type="project" value="TreeGrafter"/>
</dbReference>
<evidence type="ECO:0000256" key="9">
    <source>
        <dbReference type="ARBA" id="ARBA00022989"/>
    </source>
</evidence>
<keyword evidence="11" id="KW-0496">Mitochondrion</keyword>
<evidence type="ECO:0000259" key="20">
    <source>
        <dbReference type="Pfam" id="PF04678"/>
    </source>
</evidence>
<comment type="subcellular location">
    <subcellularLocation>
        <location evidence="1">Mitochondrion inner membrane</location>
        <topology evidence="1">Multi-pass membrane protein</topology>
    </subcellularLocation>
</comment>
<dbReference type="Pfam" id="PF04678">
    <property type="entry name" value="MCU"/>
    <property type="match status" value="1"/>
</dbReference>
<evidence type="ECO:0000256" key="16">
    <source>
        <dbReference type="ARBA" id="ARBA00044981"/>
    </source>
</evidence>
<dbReference type="Proteomes" id="UP000307440">
    <property type="component" value="Unassembled WGS sequence"/>
</dbReference>
<keyword evidence="22" id="KW-1185">Reference proteome</keyword>
<keyword evidence="5" id="KW-0107">Calcium channel</keyword>
<evidence type="ECO:0000256" key="10">
    <source>
        <dbReference type="ARBA" id="ARBA00023065"/>
    </source>
</evidence>
<evidence type="ECO:0000256" key="17">
    <source>
        <dbReference type="ARBA" id="ARBA00045938"/>
    </source>
</evidence>
<keyword evidence="7" id="KW-0999">Mitochondrion inner membrane</keyword>
<evidence type="ECO:0000256" key="13">
    <source>
        <dbReference type="ARBA" id="ARBA00023303"/>
    </source>
</evidence>
<feature type="transmembrane region" description="Helical" evidence="19">
    <location>
        <begin position="336"/>
        <end position="353"/>
    </location>
</feature>
<keyword evidence="12 19" id="KW-0472">Membrane</keyword>
<gene>
    <name evidence="21" type="ORF">FA15DRAFT_668468</name>
</gene>
<evidence type="ECO:0000313" key="22">
    <source>
        <dbReference type="Proteomes" id="UP000307440"/>
    </source>
</evidence>
<proteinExistence type="inferred from homology"/>
<protein>
    <recommendedName>
        <fullName evidence="16">Calcium uniporter protein, mitochondrial</fullName>
    </recommendedName>
</protein>
<name>A0A5C3KYX6_COPMA</name>
<evidence type="ECO:0000256" key="14">
    <source>
        <dbReference type="ARBA" id="ARBA00036634"/>
    </source>
</evidence>
<dbReference type="GO" id="GO:0036444">
    <property type="term" value="P:calcium import into the mitochondrion"/>
    <property type="evidence" value="ECO:0007669"/>
    <property type="project" value="TreeGrafter"/>
</dbReference>
<evidence type="ECO:0000256" key="19">
    <source>
        <dbReference type="SAM" id="Phobius"/>
    </source>
</evidence>
<keyword evidence="6 19" id="KW-0812">Transmembrane</keyword>
<dbReference type="EMBL" id="ML210186">
    <property type="protein sequence ID" value="TFK25400.1"/>
    <property type="molecule type" value="Genomic_DNA"/>
</dbReference>
<evidence type="ECO:0000256" key="5">
    <source>
        <dbReference type="ARBA" id="ARBA00022673"/>
    </source>
</evidence>
<evidence type="ECO:0000256" key="8">
    <source>
        <dbReference type="ARBA" id="ARBA00022837"/>
    </source>
</evidence>
<comment type="catalytic activity">
    <reaction evidence="14">
        <text>Ca(2+)(in) = Ca(2+)(out)</text>
        <dbReference type="Rhea" id="RHEA:29671"/>
        <dbReference type="ChEBI" id="CHEBI:29108"/>
    </reaction>
</comment>
<dbReference type="PANTHER" id="PTHR13462:SF10">
    <property type="entry name" value="CALCIUM UNIPORTER PROTEIN, MITOCHONDRIAL"/>
    <property type="match status" value="1"/>
</dbReference>
<keyword evidence="8" id="KW-0106">Calcium</keyword>
<dbReference type="GO" id="GO:0005262">
    <property type="term" value="F:calcium channel activity"/>
    <property type="evidence" value="ECO:0007669"/>
    <property type="project" value="UniProtKB-KW"/>
</dbReference>
<comment type="subunit">
    <text evidence="15">Homotetramer, assembles in a dimer or dimers configuration with two interfaces.</text>
</comment>
<dbReference type="GO" id="GO:0051560">
    <property type="term" value="P:mitochondrial calcium ion homeostasis"/>
    <property type="evidence" value="ECO:0007669"/>
    <property type="project" value="InterPro"/>
</dbReference>
<feature type="domain" description="Calcium uniporter protein C-terminal" evidence="20">
    <location>
        <begin position="264"/>
        <end position="389"/>
    </location>
</feature>
<evidence type="ECO:0000313" key="21">
    <source>
        <dbReference type="EMBL" id="TFK25400.1"/>
    </source>
</evidence>
<evidence type="ECO:0000256" key="11">
    <source>
        <dbReference type="ARBA" id="ARBA00023128"/>
    </source>
</evidence>
<dbReference type="GO" id="GO:0015292">
    <property type="term" value="F:uniporter activity"/>
    <property type="evidence" value="ECO:0007669"/>
    <property type="project" value="TreeGrafter"/>
</dbReference>
<evidence type="ECO:0000256" key="6">
    <source>
        <dbReference type="ARBA" id="ARBA00022692"/>
    </source>
</evidence>
<keyword evidence="13" id="KW-0407">Ion channel</keyword>
<keyword evidence="4" id="KW-0109">Calcium transport</keyword>
<dbReference type="OrthoDB" id="278338at2759"/>
<evidence type="ECO:0000256" key="7">
    <source>
        <dbReference type="ARBA" id="ARBA00022792"/>
    </source>
</evidence>
<dbReference type="InterPro" id="IPR006769">
    <property type="entry name" value="MCU_C"/>
</dbReference>
<keyword evidence="10" id="KW-0406">Ion transport</keyword>
<dbReference type="STRING" id="230819.A0A5C3KYX6"/>
<evidence type="ECO:0000256" key="15">
    <source>
        <dbReference type="ARBA" id="ARBA00044966"/>
    </source>
</evidence>